<name>A0A7W8JWJ6_9DEIO</name>
<dbReference type="PROSITE" id="PS51186">
    <property type="entry name" value="GNAT"/>
    <property type="match status" value="1"/>
</dbReference>
<sequence length="102" mass="11614">MLHDYGPHLRSGDAHRTAKLDDLYVSPGWRRRGVAQLLMEAVEDWGRRPLRYIFWYANAGEAGAAYWAMGYRSDDAGQEGFLFFEIDLGNPLTRIPHPECGS</sequence>
<organism evidence="2 3">
    <name type="scientific">Deinococcus humi</name>
    <dbReference type="NCBI Taxonomy" id="662880"/>
    <lineage>
        <taxon>Bacteria</taxon>
        <taxon>Thermotogati</taxon>
        <taxon>Deinococcota</taxon>
        <taxon>Deinococci</taxon>
        <taxon>Deinococcales</taxon>
        <taxon>Deinococcaceae</taxon>
        <taxon>Deinococcus</taxon>
    </lineage>
</organism>
<proteinExistence type="predicted"/>
<accession>A0A7W8JWJ6</accession>
<dbReference type="Proteomes" id="UP000552709">
    <property type="component" value="Unassembled WGS sequence"/>
</dbReference>
<protein>
    <submittedName>
        <fullName evidence="2">GNAT superfamily N-acetyltransferase</fullName>
    </submittedName>
</protein>
<dbReference type="RefSeq" id="WP_229790145.1">
    <property type="nucleotide sequence ID" value="NZ_JACHFL010000009.1"/>
</dbReference>
<dbReference type="CDD" id="cd04301">
    <property type="entry name" value="NAT_SF"/>
    <property type="match status" value="1"/>
</dbReference>
<keyword evidence="3" id="KW-1185">Reference proteome</keyword>
<dbReference type="Gene3D" id="3.40.630.30">
    <property type="match status" value="1"/>
</dbReference>
<dbReference type="EMBL" id="JACHFL010000009">
    <property type="protein sequence ID" value="MBB5364300.1"/>
    <property type="molecule type" value="Genomic_DNA"/>
</dbReference>
<evidence type="ECO:0000259" key="1">
    <source>
        <dbReference type="PROSITE" id="PS51186"/>
    </source>
</evidence>
<dbReference type="Pfam" id="PF00583">
    <property type="entry name" value="Acetyltransf_1"/>
    <property type="match status" value="1"/>
</dbReference>
<dbReference type="AlphaFoldDB" id="A0A7W8JWJ6"/>
<evidence type="ECO:0000313" key="3">
    <source>
        <dbReference type="Proteomes" id="UP000552709"/>
    </source>
</evidence>
<gene>
    <name evidence="2" type="ORF">HNQ08_003408</name>
</gene>
<dbReference type="InterPro" id="IPR000182">
    <property type="entry name" value="GNAT_dom"/>
</dbReference>
<dbReference type="SUPFAM" id="SSF55729">
    <property type="entry name" value="Acyl-CoA N-acyltransferases (Nat)"/>
    <property type="match status" value="1"/>
</dbReference>
<keyword evidence="2" id="KW-0808">Transferase</keyword>
<feature type="domain" description="N-acetyltransferase" evidence="1">
    <location>
        <begin position="1"/>
        <end position="93"/>
    </location>
</feature>
<dbReference type="InterPro" id="IPR016181">
    <property type="entry name" value="Acyl_CoA_acyltransferase"/>
</dbReference>
<evidence type="ECO:0000313" key="2">
    <source>
        <dbReference type="EMBL" id="MBB5364300.1"/>
    </source>
</evidence>
<reference evidence="2 3" key="1">
    <citation type="submission" date="2020-08" db="EMBL/GenBank/DDBJ databases">
        <title>Genomic Encyclopedia of Type Strains, Phase IV (KMG-IV): sequencing the most valuable type-strain genomes for metagenomic binning, comparative biology and taxonomic classification.</title>
        <authorList>
            <person name="Goeker M."/>
        </authorList>
    </citation>
    <scope>NUCLEOTIDE SEQUENCE [LARGE SCALE GENOMIC DNA]</scope>
    <source>
        <strain evidence="2 3">DSM 27939</strain>
    </source>
</reference>
<dbReference type="GO" id="GO:0016747">
    <property type="term" value="F:acyltransferase activity, transferring groups other than amino-acyl groups"/>
    <property type="evidence" value="ECO:0007669"/>
    <property type="project" value="InterPro"/>
</dbReference>
<comment type="caution">
    <text evidence="2">The sequence shown here is derived from an EMBL/GenBank/DDBJ whole genome shotgun (WGS) entry which is preliminary data.</text>
</comment>